<dbReference type="InterPro" id="IPR011006">
    <property type="entry name" value="CheY-like_superfamily"/>
</dbReference>
<dbReference type="InterPro" id="IPR011623">
    <property type="entry name" value="7TMR_DISM_rcpt_extracell_dom1"/>
</dbReference>
<feature type="transmembrane region" description="Helical" evidence="6">
    <location>
        <begin position="294"/>
        <end position="317"/>
    </location>
</feature>
<dbReference type="InterPro" id="IPR005467">
    <property type="entry name" value="His_kinase_dom"/>
</dbReference>
<name>A0A965ZGN1_9SPHI</name>
<dbReference type="SUPFAM" id="SSF52172">
    <property type="entry name" value="CheY-like"/>
    <property type="match status" value="1"/>
</dbReference>
<dbReference type="Proteomes" id="UP000638732">
    <property type="component" value="Unassembled WGS sequence"/>
</dbReference>
<feature type="modified residue" description="4-aspartylphosphate" evidence="5">
    <location>
        <position position="720"/>
    </location>
</feature>
<reference evidence="10" key="1">
    <citation type="submission" date="2020-01" db="EMBL/GenBank/DDBJ databases">
        <authorList>
            <person name="Seo Y.L."/>
        </authorList>
    </citation>
    <scope>NUCLEOTIDE SEQUENCE</scope>
    <source>
        <strain evidence="10">R11</strain>
    </source>
</reference>
<keyword evidence="6" id="KW-0812">Transmembrane</keyword>
<keyword evidence="6" id="KW-0472">Membrane</keyword>
<dbReference type="FunFam" id="3.30.565.10:FF:000010">
    <property type="entry name" value="Sensor histidine kinase RcsC"/>
    <property type="match status" value="1"/>
</dbReference>
<dbReference type="GO" id="GO:0000155">
    <property type="term" value="F:phosphorelay sensor kinase activity"/>
    <property type="evidence" value="ECO:0007669"/>
    <property type="project" value="InterPro"/>
</dbReference>
<dbReference type="PRINTS" id="PR00344">
    <property type="entry name" value="BCTRLSENSOR"/>
</dbReference>
<feature type="transmembrane region" description="Helical" evidence="6">
    <location>
        <begin position="323"/>
        <end position="343"/>
    </location>
</feature>
<dbReference type="Gene3D" id="3.30.565.10">
    <property type="entry name" value="Histidine kinase-like ATPase, C-terminal domain"/>
    <property type="match status" value="1"/>
</dbReference>
<feature type="transmembrane region" description="Helical" evidence="6">
    <location>
        <begin position="203"/>
        <end position="221"/>
    </location>
</feature>
<dbReference type="InterPro" id="IPR003661">
    <property type="entry name" value="HisK_dim/P_dom"/>
</dbReference>
<dbReference type="InterPro" id="IPR003594">
    <property type="entry name" value="HATPase_dom"/>
</dbReference>
<dbReference type="EMBL" id="WWEO01000043">
    <property type="protein sequence ID" value="NCD70713.1"/>
    <property type="molecule type" value="Genomic_DNA"/>
</dbReference>
<dbReference type="SMART" id="SM00388">
    <property type="entry name" value="HisKA"/>
    <property type="match status" value="1"/>
</dbReference>
<dbReference type="SMART" id="SM00448">
    <property type="entry name" value="REC"/>
    <property type="match status" value="1"/>
</dbReference>
<feature type="transmembrane region" description="Helical" evidence="6">
    <location>
        <begin position="378"/>
        <end position="397"/>
    </location>
</feature>
<evidence type="ECO:0000256" key="5">
    <source>
        <dbReference type="PROSITE-ProRule" id="PRU00169"/>
    </source>
</evidence>
<dbReference type="Pfam" id="PF00072">
    <property type="entry name" value="Response_reg"/>
    <property type="match status" value="1"/>
</dbReference>
<dbReference type="SUPFAM" id="SSF47384">
    <property type="entry name" value="Homodimeric domain of signal transducing histidine kinase"/>
    <property type="match status" value="1"/>
</dbReference>
<dbReference type="Gene3D" id="3.40.50.2300">
    <property type="match status" value="1"/>
</dbReference>
<evidence type="ECO:0000259" key="9">
    <source>
        <dbReference type="PROSITE" id="PS50110"/>
    </source>
</evidence>
<dbReference type="EC" id="2.7.13.3" evidence="2"/>
<keyword evidence="6" id="KW-1133">Transmembrane helix</keyword>
<dbReference type="Pfam" id="PF02518">
    <property type="entry name" value="HATPase_c"/>
    <property type="match status" value="1"/>
</dbReference>
<evidence type="ECO:0000256" key="6">
    <source>
        <dbReference type="SAM" id="Phobius"/>
    </source>
</evidence>
<dbReference type="Gene3D" id="1.10.287.130">
    <property type="match status" value="1"/>
</dbReference>
<feature type="transmembrane region" description="Helical" evidence="6">
    <location>
        <begin position="350"/>
        <end position="372"/>
    </location>
</feature>
<feature type="transmembrane region" description="Helical" evidence="6">
    <location>
        <begin position="228"/>
        <end position="245"/>
    </location>
</feature>
<dbReference type="Pfam" id="PF00512">
    <property type="entry name" value="HisKA"/>
    <property type="match status" value="1"/>
</dbReference>
<dbReference type="CDD" id="cd00082">
    <property type="entry name" value="HisKA"/>
    <property type="match status" value="1"/>
</dbReference>
<keyword evidence="11" id="KW-1185">Reference proteome</keyword>
<evidence type="ECO:0000259" key="8">
    <source>
        <dbReference type="PROSITE" id="PS50109"/>
    </source>
</evidence>
<dbReference type="InterPro" id="IPR004358">
    <property type="entry name" value="Sig_transdc_His_kin-like_C"/>
</dbReference>
<dbReference type="InterPro" id="IPR001789">
    <property type="entry name" value="Sig_transdc_resp-reg_receiver"/>
</dbReference>
<dbReference type="InterPro" id="IPR036097">
    <property type="entry name" value="HisK_dim/P_sf"/>
</dbReference>
<gene>
    <name evidence="10" type="ORF">GSY63_15195</name>
</gene>
<evidence type="ECO:0000256" key="7">
    <source>
        <dbReference type="SAM" id="SignalP"/>
    </source>
</evidence>
<dbReference type="SUPFAM" id="SSF55874">
    <property type="entry name" value="ATPase domain of HSP90 chaperone/DNA topoisomerase II/histidine kinase"/>
    <property type="match status" value="1"/>
</dbReference>
<organism evidence="10 11">
    <name type="scientific">Mucilaginibacter agri</name>
    <dbReference type="NCBI Taxonomy" id="2695265"/>
    <lineage>
        <taxon>Bacteria</taxon>
        <taxon>Pseudomonadati</taxon>
        <taxon>Bacteroidota</taxon>
        <taxon>Sphingobacteriia</taxon>
        <taxon>Sphingobacteriales</taxon>
        <taxon>Sphingobacteriaceae</taxon>
        <taxon>Mucilaginibacter</taxon>
    </lineage>
</organism>
<dbReference type="CDD" id="cd17546">
    <property type="entry name" value="REC_hyHK_CKI1_RcsC-like"/>
    <property type="match status" value="1"/>
</dbReference>
<sequence length="789" mass="88637">MTPLKPLYLVLLLLHCCFAYGSNLNQDRIPTATNGVLDLRNQTFGKSVAINGQWLFYWRQLIYPQDTTNHKGSLVEFPFKWNSAELNGKKLPAFGYATYKVTVLLPRSAEVLRLAVPDMYTSYRFYVNGKLAAENGTVDTTAAGSVPYWQYHSVDIQPGTDTLKLILQVSNFVHAQGGINKEIIIGNKWIVELARRRSEAIDLLLTGCLMMGGIFFLGLYLRGNRDKAILLFSLFCLVYAYRVIGTDNYVLHTLIPNINWYITTRAEYMSLFTGIALFGWYTRYLYPMDVNAKIVNVIGGTSILFALAALVLPAIYFTQLLNPFLVVMLYCLVYIPYVYWVAYKNKRPGALYALQSALALMIVFGISLFHYWGVIAQWQLISFFCYISFFFLQSLVLSHRVSFALTNARRQAEQGLRVKSEFLSTMSHEIRTPLNSVIGMSHLLLKNDPRPDQIEQLDVMLFSANNLLAIVNDILDYNKIEAGKITFEHIDMDVSGILQNIVTGMKTVAQDKGIDLTIYVDAALGNKVLGDPTRLSQVITNLVHNAIKFTQKGYVQVSVEVNEQTDTSITLTLKVKDTGIGIPADKHDLIFERFTQADSSTSRGFGGTGLGLAICKRILELQGSSLKLHSVEAKGSIFYFTQVFEKSIKTAKQKNQSTLPGEETKPLNGIDILLVEDNPMNVLVAQTYLKRWGASIDVATNGVEALSKLDIDRHKLILMDLHMPVMDGYQASKEIRASGVTIPIVALTANLLKEIEDQVKQCGIDDIVTKPFLPDELYRKVLHYVFKQE</sequence>
<protein>
    <recommendedName>
        <fullName evidence="2">histidine kinase</fullName>
        <ecNumber evidence="2">2.7.13.3</ecNumber>
    </recommendedName>
</protein>
<keyword evidence="3 5" id="KW-0597">Phosphoprotein</keyword>
<dbReference type="AlphaFoldDB" id="A0A965ZGN1"/>
<comment type="caution">
    <text evidence="10">The sequence shown here is derived from an EMBL/GenBank/DDBJ whole genome shotgun (WGS) entry which is preliminary data.</text>
</comment>
<feature type="signal peptide" evidence="7">
    <location>
        <begin position="1"/>
        <end position="21"/>
    </location>
</feature>
<keyword evidence="4" id="KW-0902">Two-component regulatory system</keyword>
<feature type="domain" description="Histidine kinase" evidence="8">
    <location>
        <begin position="425"/>
        <end position="646"/>
    </location>
</feature>
<comment type="catalytic activity">
    <reaction evidence="1">
        <text>ATP + protein L-histidine = ADP + protein N-phospho-L-histidine.</text>
        <dbReference type="EC" id="2.7.13.3"/>
    </reaction>
</comment>
<dbReference type="PANTHER" id="PTHR45339">
    <property type="entry name" value="HYBRID SIGNAL TRANSDUCTION HISTIDINE KINASE J"/>
    <property type="match status" value="1"/>
</dbReference>
<dbReference type="Pfam" id="PF07695">
    <property type="entry name" value="7TMR-DISM_7TM"/>
    <property type="match status" value="1"/>
</dbReference>
<dbReference type="InterPro" id="IPR036890">
    <property type="entry name" value="HATPase_C_sf"/>
</dbReference>
<dbReference type="SMART" id="SM00387">
    <property type="entry name" value="HATPase_c"/>
    <property type="match status" value="1"/>
</dbReference>
<evidence type="ECO:0000256" key="2">
    <source>
        <dbReference type="ARBA" id="ARBA00012438"/>
    </source>
</evidence>
<proteinExistence type="predicted"/>
<dbReference type="PANTHER" id="PTHR45339:SF1">
    <property type="entry name" value="HYBRID SIGNAL TRANSDUCTION HISTIDINE KINASE J"/>
    <property type="match status" value="1"/>
</dbReference>
<dbReference type="PROSITE" id="PS50109">
    <property type="entry name" value="HIS_KIN"/>
    <property type="match status" value="1"/>
</dbReference>
<evidence type="ECO:0000256" key="4">
    <source>
        <dbReference type="ARBA" id="ARBA00023012"/>
    </source>
</evidence>
<keyword evidence="7" id="KW-0732">Signal</keyword>
<reference evidence="10" key="2">
    <citation type="submission" date="2020-10" db="EMBL/GenBank/DDBJ databases">
        <title>Mucilaginibacter sp. nov., isolated from soil.</title>
        <authorList>
            <person name="Jeon C.O."/>
        </authorList>
    </citation>
    <scope>NUCLEOTIDE SEQUENCE</scope>
    <source>
        <strain evidence="10">R11</strain>
    </source>
</reference>
<evidence type="ECO:0000313" key="11">
    <source>
        <dbReference type="Proteomes" id="UP000638732"/>
    </source>
</evidence>
<evidence type="ECO:0000256" key="1">
    <source>
        <dbReference type="ARBA" id="ARBA00000085"/>
    </source>
</evidence>
<feature type="transmembrane region" description="Helical" evidence="6">
    <location>
        <begin position="265"/>
        <end position="282"/>
    </location>
</feature>
<feature type="chain" id="PRO_5037178677" description="histidine kinase" evidence="7">
    <location>
        <begin position="22"/>
        <end position="789"/>
    </location>
</feature>
<accession>A0A965ZGN1</accession>
<evidence type="ECO:0000313" key="10">
    <source>
        <dbReference type="EMBL" id="NCD70713.1"/>
    </source>
</evidence>
<dbReference type="PROSITE" id="PS50110">
    <property type="entry name" value="RESPONSE_REGULATORY"/>
    <property type="match status" value="1"/>
</dbReference>
<feature type="domain" description="Response regulatory" evidence="9">
    <location>
        <begin position="671"/>
        <end position="785"/>
    </location>
</feature>
<evidence type="ECO:0000256" key="3">
    <source>
        <dbReference type="ARBA" id="ARBA00022553"/>
    </source>
</evidence>
<dbReference type="CDD" id="cd16922">
    <property type="entry name" value="HATPase_EvgS-ArcB-TorS-like"/>
    <property type="match status" value="1"/>
</dbReference>